<organism evidence="2 3">
    <name type="scientific">Peptidiphaga gingivicola</name>
    <dbReference type="NCBI Taxonomy" id="2741497"/>
    <lineage>
        <taxon>Bacteria</taxon>
        <taxon>Bacillati</taxon>
        <taxon>Actinomycetota</taxon>
        <taxon>Actinomycetes</taxon>
        <taxon>Actinomycetales</taxon>
        <taxon>Actinomycetaceae</taxon>
        <taxon>Peptidiphaga</taxon>
    </lineage>
</organism>
<dbReference type="Gene3D" id="3.10.180.10">
    <property type="entry name" value="2,3-Dihydroxybiphenyl 1,2-Dioxygenase, domain 1"/>
    <property type="match status" value="1"/>
</dbReference>
<dbReference type="Proteomes" id="UP000078368">
    <property type="component" value="Unassembled WGS sequence"/>
</dbReference>
<sequence>MRWNPLVPELSVGDIFVSLDFYVKGVGFRILFSREDPLFACLELNGAQLMLEEDHSEAWFAGRVRAPRGRGMGLQIEISDVGAARSRLAALGVRPFRDLRQIWYETGTQGAGLEGQKEFVVQDPDGYLIRLVEVL</sequence>
<keyword evidence="3" id="KW-1185">Reference proteome</keyword>
<dbReference type="SUPFAM" id="SSF54593">
    <property type="entry name" value="Glyoxalase/Bleomycin resistance protein/Dihydroxybiphenyl dioxygenase"/>
    <property type="match status" value="1"/>
</dbReference>
<dbReference type="EMBL" id="LVZK01000001">
    <property type="protein sequence ID" value="OAP85777.1"/>
    <property type="molecule type" value="Genomic_DNA"/>
</dbReference>
<dbReference type="InterPro" id="IPR004360">
    <property type="entry name" value="Glyas_Fos-R_dOase_dom"/>
</dbReference>
<gene>
    <name evidence="2" type="ORF">A4H34_00855</name>
</gene>
<name>A0A179B225_9ACTO</name>
<dbReference type="InterPro" id="IPR037523">
    <property type="entry name" value="VOC_core"/>
</dbReference>
<evidence type="ECO:0000313" key="2">
    <source>
        <dbReference type="EMBL" id="OAP85777.1"/>
    </source>
</evidence>
<dbReference type="OrthoDB" id="284897at2"/>
<dbReference type="RefSeq" id="WP_064230752.1">
    <property type="nucleotide sequence ID" value="NZ_LVZK01000001.1"/>
</dbReference>
<dbReference type="InterPro" id="IPR029068">
    <property type="entry name" value="Glyas_Bleomycin-R_OHBP_Dase"/>
</dbReference>
<evidence type="ECO:0000259" key="1">
    <source>
        <dbReference type="PROSITE" id="PS51819"/>
    </source>
</evidence>
<accession>A0A179B225</accession>
<reference evidence="2 3" key="1">
    <citation type="submission" date="2016-04" db="EMBL/GenBank/DDBJ databases">
        <title>Peptidophaga gingivicola gen. nov., sp. nov., isolated from human subgingival plaque.</title>
        <authorList>
            <person name="Beall C.J."/>
            <person name="Mokrzan E.M."/>
            <person name="Griffen A.L."/>
            <person name="Leys E.J."/>
        </authorList>
    </citation>
    <scope>NUCLEOTIDE SEQUENCE [LARGE SCALE GENOMIC DNA]</scope>
    <source>
        <strain evidence="2 3">BA112</strain>
    </source>
</reference>
<dbReference type="Pfam" id="PF00903">
    <property type="entry name" value="Glyoxalase"/>
    <property type="match status" value="1"/>
</dbReference>
<dbReference type="PROSITE" id="PS51819">
    <property type="entry name" value="VOC"/>
    <property type="match status" value="1"/>
</dbReference>
<evidence type="ECO:0000313" key="3">
    <source>
        <dbReference type="Proteomes" id="UP000078368"/>
    </source>
</evidence>
<protein>
    <recommendedName>
        <fullName evidence="1">VOC domain-containing protein</fullName>
    </recommendedName>
</protein>
<dbReference type="STRING" id="1823756.A4H34_00855"/>
<proteinExistence type="predicted"/>
<comment type="caution">
    <text evidence="2">The sequence shown here is derived from an EMBL/GenBank/DDBJ whole genome shotgun (WGS) entry which is preliminary data.</text>
</comment>
<dbReference type="AlphaFoldDB" id="A0A179B225"/>
<feature type="domain" description="VOC" evidence="1">
    <location>
        <begin position="2"/>
        <end position="134"/>
    </location>
</feature>